<reference evidence="7 8" key="1">
    <citation type="submission" date="2018-07" db="EMBL/GenBank/DDBJ databases">
        <title>Genome-based reclassification of Weissella jogaejeotgali as Weissella thailandensis.</title>
        <authorList>
            <person name="Chun J."/>
            <person name="Kim B.-Y."/>
            <person name="Kwak M.-J."/>
        </authorList>
    </citation>
    <scope>NUCLEOTIDE SEQUENCE [LARGE SCALE GENOMIC DNA]</scope>
    <source>
        <strain evidence="7 8">KCTC 3751</strain>
    </source>
</reference>
<dbReference type="Gene3D" id="1.10.1020.10">
    <property type="entry name" value="Adenine-specific Methyltransferase, Domain 2"/>
    <property type="match status" value="1"/>
</dbReference>
<dbReference type="GO" id="GO:0008168">
    <property type="term" value="F:methyltransferase activity"/>
    <property type="evidence" value="ECO:0007669"/>
    <property type="project" value="UniProtKB-KW"/>
</dbReference>
<keyword evidence="8" id="KW-1185">Reference proteome</keyword>
<dbReference type="EC" id="2.1.1.72" evidence="2"/>
<comment type="catalytic activity">
    <reaction evidence="6">
        <text>a 2'-deoxyadenosine in DNA + S-adenosyl-L-methionine = an N(6)-methyl-2'-deoxyadenosine in DNA + S-adenosyl-L-homocysteine + H(+)</text>
        <dbReference type="Rhea" id="RHEA:15197"/>
        <dbReference type="Rhea" id="RHEA-COMP:12418"/>
        <dbReference type="Rhea" id="RHEA-COMP:12419"/>
        <dbReference type="ChEBI" id="CHEBI:15378"/>
        <dbReference type="ChEBI" id="CHEBI:57856"/>
        <dbReference type="ChEBI" id="CHEBI:59789"/>
        <dbReference type="ChEBI" id="CHEBI:90615"/>
        <dbReference type="ChEBI" id="CHEBI:90616"/>
        <dbReference type="EC" id="2.1.1.72"/>
    </reaction>
</comment>
<evidence type="ECO:0000256" key="4">
    <source>
        <dbReference type="ARBA" id="ARBA00022679"/>
    </source>
</evidence>
<evidence type="ECO:0000313" key="8">
    <source>
        <dbReference type="Proteomes" id="UP000254492"/>
    </source>
</evidence>
<name>A0ABX9I7V5_9LACO</name>
<protein>
    <recommendedName>
        <fullName evidence="2">site-specific DNA-methyltransferase (adenine-specific)</fullName>
        <ecNumber evidence="2">2.1.1.72</ecNumber>
    </recommendedName>
</protein>
<dbReference type="InterPro" id="IPR029063">
    <property type="entry name" value="SAM-dependent_MTases_sf"/>
</dbReference>
<dbReference type="InterPro" id="IPR023095">
    <property type="entry name" value="Ade_MeTrfase_dom_2"/>
</dbReference>
<dbReference type="Gene3D" id="3.40.50.150">
    <property type="entry name" value="Vaccinia Virus protein VP39"/>
    <property type="match status" value="1"/>
</dbReference>
<dbReference type="InterPro" id="IPR012327">
    <property type="entry name" value="MeTrfase_D12"/>
</dbReference>
<evidence type="ECO:0000256" key="5">
    <source>
        <dbReference type="ARBA" id="ARBA00022691"/>
    </source>
</evidence>
<proteinExistence type="inferred from homology"/>
<keyword evidence="4" id="KW-0808">Transferase</keyword>
<evidence type="ECO:0000313" key="7">
    <source>
        <dbReference type="EMBL" id="RDS60190.1"/>
    </source>
</evidence>
<keyword evidence="3 7" id="KW-0489">Methyltransferase</keyword>
<accession>A0ABX9I7V5</accession>
<sequence>MAQTRTSTPLRYPGGKSQLYHFVVSTLEKNNIDGTYIEPFAGGAGIAFELLLNNNVSRIVINDLDPSIHAVWFNILNHSEKLINLIKDVPFDYTTPGKCSSSQLIEFWDDIKSEHILVSGKSRSLRNAFTTLMLNRMNRSGIISGGPIGGRKQTGKYQLDARFNKKTLIKKIKAIAERASDIDLYNLDANELIDVIKQNKVYKPDNTFIFFDPPYFVQGKNLYLSFIEEKQHSLLAENILSMNDYFWITTYDYVEQISDLYQEASQRYAYNLYYTANKRGKFHEYLFASEKTKLQFTEQMNVSQI</sequence>
<keyword evidence="5" id="KW-0949">S-adenosyl-L-methionine</keyword>
<dbReference type="RefSeq" id="WP_115470363.1">
    <property type="nucleotide sequence ID" value="NZ_BJEC01000001.1"/>
</dbReference>
<dbReference type="PANTHER" id="PTHR30481:SF2">
    <property type="entry name" value="SITE-SPECIFIC DNA-METHYLTRANSFERASE (ADENINE-SPECIFIC)"/>
    <property type="match status" value="1"/>
</dbReference>
<organism evidence="7 8">
    <name type="scientific">Weissella thailandensis</name>
    <dbReference type="NCBI Taxonomy" id="89061"/>
    <lineage>
        <taxon>Bacteria</taxon>
        <taxon>Bacillati</taxon>
        <taxon>Bacillota</taxon>
        <taxon>Bacilli</taxon>
        <taxon>Lactobacillales</taxon>
        <taxon>Lactobacillaceae</taxon>
        <taxon>Weissella</taxon>
    </lineage>
</organism>
<dbReference type="SUPFAM" id="SSF53335">
    <property type="entry name" value="S-adenosyl-L-methionine-dependent methyltransferases"/>
    <property type="match status" value="1"/>
</dbReference>
<dbReference type="PRINTS" id="PR00505">
    <property type="entry name" value="D12N6MTFRASE"/>
</dbReference>
<dbReference type="Proteomes" id="UP000254492">
    <property type="component" value="Unassembled WGS sequence"/>
</dbReference>
<evidence type="ECO:0000256" key="6">
    <source>
        <dbReference type="ARBA" id="ARBA00047942"/>
    </source>
</evidence>
<comment type="caution">
    <text evidence="7">The sequence shown here is derived from an EMBL/GenBank/DDBJ whole genome shotgun (WGS) entry which is preliminary data.</text>
</comment>
<dbReference type="PIRSF" id="PIRSF000398">
    <property type="entry name" value="M_m6A_EcoRV"/>
    <property type="match status" value="1"/>
</dbReference>
<gene>
    <name evidence="7" type="ORF">DWV05_01180</name>
</gene>
<evidence type="ECO:0000256" key="3">
    <source>
        <dbReference type="ARBA" id="ARBA00022603"/>
    </source>
</evidence>
<dbReference type="InterPro" id="IPR012263">
    <property type="entry name" value="M_m6A_EcoRV"/>
</dbReference>
<comment type="similarity">
    <text evidence="1">Belongs to the N(4)/N(6)-methyltransferase family.</text>
</comment>
<evidence type="ECO:0000256" key="2">
    <source>
        <dbReference type="ARBA" id="ARBA00011900"/>
    </source>
</evidence>
<dbReference type="PANTHER" id="PTHR30481">
    <property type="entry name" value="DNA ADENINE METHYLASE"/>
    <property type="match status" value="1"/>
</dbReference>
<dbReference type="EMBL" id="QRAY01000002">
    <property type="protein sequence ID" value="RDS60190.1"/>
    <property type="molecule type" value="Genomic_DNA"/>
</dbReference>
<dbReference type="GO" id="GO:0032259">
    <property type="term" value="P:methylation"/>
    <property type="evidence" value="ECO:0007669"/>
    <property type="project" value="UniProtKB-KW"/>
</dbReference>
<dbReference type="Pfam" id="PF02086">
    <property type="entry name" value="MethyltransfD12"/>
    <property type="match status" value="1"/>
</dbReference>
<evidence type="ECO:0000256" key="1">
    <source>
        <dbReference type="ARBA" id="ARBA00006594"/>
    </source>
</evidence>